<dbReference type="Gene3D" id="3.10.180.10">
    <property type="entry name" value="2,3-Dihydroxybiphenyl 1,2-Dioxygenase, domain 1"/>
    <property type="match status" value="2"/>
</dbReference>
<reference evidence="2 3" key="1">
    <citation type="submission" date="2020-04" db="EMBL/GenBank/DDBJ databases">
        <title>Molecular characterization of pseudomonads from Agaricus bisporus reveal novel blotch 2 pathogens in Western Europe.</title>
        <authorList>
            <person name="Taparia T."/>
            <person name="Krijger M."/>
            <person name="Haynes E."/>
            <person name="Elpinstone J.G."/>
            <person name="Noble R."/>
            <person name="Van Der Wolf J."/>
        </authorList>
    </citation>
    <scope>NUCLEOTIDE SEQUENCE [LARGE SCALE GENOMIC DNA]</scope>
    <source>
        <strain evidence="2 3">H7001</strain>
    </source>
</reference>
<sequence length="287" mass="32071">MINLHDIRYVRLGTADIDQARQYATQVLGLQVARSANGAVYLRSDSRDHTLCYYEGDPTETTTAFEINSSAELDHAAQLLEDNGFAVRHGSREEAELRAVAELIHFRDPSGNQIELVLAPHAYGGRYFPSRDAGITGFSHIGLRTTNAKRDEAFWTQLANARVSDRIGDAPLLRIDEVHHKIALFPSAHPGVQHINHQVETLDDVMRAYYFLRERGIKILFGPGRHPTSGAVFLYFEGPDGMTYEYSTGVSHIAPEQEATHHPRQFPLALSSFCAWGSKPDIPEFKS</sequence>
<dbReference type="InterPro" id="IPR004360">
    <property type="entry name" value="Glyas_Fos-R_dOase_dom"/>
</dbReference>
<evidence type="ECO:0000259" key="1">
    <source>
        <dbReference type="PROSITE" id="PS51819"/>
    </source>
</evidence>
<protein>
    <submittedName>
        <fullName evidence="2">VOC family protein</fullName>
    </submittedName>
</protein>
<dbReference type="Pfam" id="PF00903">
    <property type="entry name" value="Glyoxalase"/>
    <property type="match status" value="2"/>
</dbReference>
<dbReference type="InterPro" id="IPR037523">
    <property type="entry name" value="VOC_core"/>
</dbReference>
<name>A0A7Y7XD77_9PSED</name>
<feature type="domain" description="VOC" evidence="1">
    <location>
        <begin position="137"/>
        <end position="249"/>
    </location>
</feature>
<dbReference type="Proteomes" id="UP000539985">
    <property type="component" value="Unassembled WGS sequence"/>
</dbReference>
<dbReference type="PROSITE" id="PS51819">
    <property type="entry name" value="VOC"/>
    <property type="match status" value="2"/>
</dbReference>
<feature type="domain" description="VOC" evidence="1">
    <location>
        <begin position="6"/>
        <end position="119"/>
    </location>
</feature>
<dbReference type="PANTHER" id="PTHR36113">
    <property type="entry name" value="LYASE, PUTATIVE-RELATED-RELATED"/>
    <property type="match status" value="1"/>
</dbReference>
<dbReference type="AlphaFoldDB" id="A0A7Y7XD77"/>
<evidence type="ECO:0000313" key="2">
    <source>
        <dbReference type="EMBL" id="NWB96613.1"/>
    </source>
</evidence>
<evidence type="ECO:0000313" key="3">
    <source>
        <dbReference type="Proteomes" id="UP000539985"/>
    </source>
</evidence>
<dbReference type="CDD" id="cd08361">
    <property type="entry name" value="PpCmtC_N"/>
    <property type="match status" value="1"/>
</dbReference>
<dbReference type="InterPro" id="IPR051332">
    <property type="entry name" value="Fosfomycin_Res_Enzymes"/>
</dbReference>
<accession>A0A7Y7XD77</accession>
<dbReference type="RefSeq" id="WP_177101994.1">
    <property type="nucleotide sequence ID" value="NZ_JACAQB010000006.1"/>
</dbReference>
<gene>
    <name evidence="2" type="ORF">HX882_11980</name>
</gene>
<dbReference type="EMBL" id="JACAQB010000006">
    <property type="protein sequence ID" value="NWB96613.1"/>
    <property type="molecule type" value="Genomic_DNA"/>
</dbReference>
<proteinExistence type="predicted"/>
<comment type="caution">
    <text evidence="2">The sequence shown here is derived from an EMBL/GenBank/DDBJ whole genome shotgun (WGS) entry which is preliminary data.</text>
</comment>
<dbReference type="SUPFAM" id="SSF54593">
    <property type="entry name" value="Glyoxalase/Bleomycin resistance protein/Dihydroxybiphenyl dioxygenase"/>
    <property type="match status" value="1"/>
</dbReference>
<organism evidence="2 3">
    <name type="scientific">Pseudomonas gingeri</name>
    <dbReference type="NCBI Taxonomy" id="117681"/>
    <lineage>
        <taxon>Bacteria</taxon>
        <taxon>Pseudomonadati</taxon>
        <taxon>Pseudomonadota</taxon>
        <taxon>Gammaproteobacteria</taxon>
        <taxon>Pseudomonadales</taxon>
        <taxon>Pseudomonadaceae</taxon>
        <taxon>Pseudomonas</taxon>
    </lineage>
</organism>
<dbReference type="InterPro" id="IPR029068">
    <property type="entry name" value="Glyas_Bleomycin-R_OHBP_Dase"/>
</dbReference>
<dbReference type="PANTHER" id="PTHR36113:SF1">
    <property type="entry name" value="GLYOXALASE_BLEOMYCIN RESISTANCE PROTEIN_DIOXYGENASE"/>
    <property type="match status" value="1"/>
</dbReference>